<evidence type="ECO:0000313" key="3">
    <source>
        <dbReference type="Proteomes" id="UP001220964"/>
    </source>
</evidence>
<evidence type="ECO:0008006" key="4">
    <source>
        <dbReference type="Google" id="ProtNLM"/>
    </source>
</evidence>
<gene>
    <name evidence="2" type="ORF">P1J78_05390</name>
</gene>
<sequence length="97" mass="9928">MANVRPAPDAVTPQSEVDSPAGDAATLETILLADSPMLIGISGGPEDRTAIMISTKGDILRAKSGETTESGTVLAIGEDQVQLQTEEGLVLALALPE</sequence>
<feature type="region of interest" description="Disordered" evidence="1">
    <location>
        <begin position="1"/>
        <end position="22"/>
    </location>
</feature>
<organism evidence="2 3">
    <name type="scientific">Psychromarinibacter sediminicola</name>
    <dbReference type="NCBI Taxonomy" id="3033385"/>
    <lineage>
        <taxon>Bacteria</taxon>
        <taxon>Pseudomonadati</taxon>
        <taxon>Pseudomonadota</taxon>
        <taxon>Alphaproteobacteria</taxon>
        <taxon>Rhodobacterales</taxon>
        <taxon>Paracoccaceae</taxon>
        <taxon>Psychromarinibacter</taxon>
    </lineage>
</organism>
<evidence type="ECO:0000256" key="1">
    <source>
        <dbReference type="SAM" id="MobiDB-lite"/>
    </source>
</evidence>
<dbReference type="AlphaFoldDB" id="A0AAE3T7X2"/>
<dbReference type="RefSeq" id="WP_275566299.1">
    <property type="nucleotide sequence ID" value="NZ_JARGYC010000009.1"/>
</dbReference>
<name>A0AAE3T7X2_9RHOB</name>
<reference evidence="2" key="1">
    <citation type="submission" date="2023-03" db="EMBL/GenBank/DDBJ databases">
        <title>Multiphase analysis and comparison of six strains from genera Psychromarinibacter, Lutimaribacter, and Maritimibacter, including a novel species: Psychromarinibacter sediminicola sp. nov.</title>
        <authorList>
            <person name="Wang Y.-H."/>
            <person name="Ye M.-Q."/>
            <person name="Du Z.-J."/>
        </authorList>
    </citation>
    <scope>NUCLEOTIDE SEQUENCE</scope>
    <source>
        <strain evidence="2">C21-152</strain>
    </source>
</reference>
<proteinExistence type="predicted"/>
<accession>A0AAE3T7X2</accession>
<dbReference type="Proteomes" id="UP001220964">
    <property type="component" value="Unassembled WGS sequence"/>
</dbReference>
<comment type="caution">
    <text evidence="2">The sequence shown here is derived from an EMBL/GenBank/DDBJ whole genome shotgun (WGS) entry which is preliminary data.</text>
</comment>
<keyword evidence="3" id="KW-1185">Reference proteome</keyword>
<evidence type="ECO:0000313" key="2">
    <source>
        <dbReference type="EMBL" id="MDF0600158.1"/>
    </source>
</evidence>
<protein>
    <recommendedName>
        <fullName evidence="4">Type IV pilus biogenesis</fullName>
    </recommendedName>
</protein>
<dbReference type="EMBL" id="JARGYC010000009">
    <property type="protein sequence ID" value="MDF0600158.1"/>
    <property type="molecule type" value="Genomic_DNA"/>
</dbReference>